<dbReference type="GO" id="GO:0006508">
    <property type="term" value="P:proteolysis"/>
    <property type="evidence" value="ECO:0007669"/>
    <property type="project" value="InterPro"/>
</dbReference>
<dbReference type="AlphaFoldDB" id="A0A1H6J2K9"/>
<feature type="compositionally biased region" description="Acidic residues" evidence="1">
    <location>
        <begin position="349"/>
        <end position="376"/>
    </location>
</feature>
<organism evidence="4 5">
    <name type="scientific">Ruminococcus flavefaciens</name>
    <dbReference type="NCBI Taxonomy" id="1265"/>
    <lineage>
        <taxon>Bacteria</taxon>
        <taxon>Bacillati</taxon>
        <taxon>Bacillota</taxon>
        <taxon>Clostridia</taxon>
        <taxon>Eubacteriales</taxon>
        <taxon>Oscillospiraceae</taxon>
        <taxon>Ruminococcus</taxon>
    </lineage>
</organism>
<evidence type="ECO:0000313" key="5">
    <source>
        <dbReference type="Proteomes" id="UP000183190"/>
    </source>
</evidence>
<dbReference type="InterPro" id="IPR052179">
    <property type="entry name" value="DD-CPase-like"/>
</dbReference>
<keyword evidence="2" id="KW-1133">Transmembrane helix</keyword>
<dbReference type="Gene3D" id="3.30.1380.10">
    <property type="match status" value="1"/>
</dbReference>
<dbReference type="InterPro" id="IPR003709">
    <property type="entry name" value="VanY-like_core_dom"/>
</dbReference>
<feature type="transmembrane region" description="Helical" evidence="2">
    <location>
        <begin position="21"/>
        <end position="39"/>
    </location>
</feature>
<dbReference type="Proteomes" id="UP000183190">
    <property type="component" value="Unassembled WGS sequence"/>
</dbReference>
<dbReference type="InterPro" id="IPR009045">
    <property type="entry name" value="Zn_M74/Hedgehog-like"/>
</dbReference>
<dbReference type="RefSeq" id="WP_074715636.1">
    <property type="nucleotide sequence ID" value="NZ_FNWV01000003.1"/>
</dbReference>
<dbReference type="PANTHER" id="PTHR34385:SF1">
    <property type="entry name" value="PEPTIDOGLYCAN L-ALANYL-D-GLUTAMATE ENDOPEPTIDASE CWLK"/>
    <property type="match status" value="1"/>
</dbReference>
<keyword evidence="4" id="KW-0378">Hydrolase</keyword>
<protein>
    <submittedName>
        <fullName evidence="4">D-alanyl-D-alanine carboxypeptidase</fullName>
    </submittedName>
</protein>
<dbReference type="Pfam" id="PF02557">
    <property type="entry name" value="VanY"/>
    <property type="match status" value="1"/>
</dbReference>
<evidence type="ECO:0000256" key="2">
    <source>
        <dbReference type="SAM" id="Phobius"/>
    </source>
</evidence>
<evidence type="ECO:0000256" key="1">
    <source>
        <dbReference type="SAM" id="MobiDB-lite"/>
    </source>
</evidence>
<feature type="domain" description="D-alanyl-D-alanine carboxypeptidase-like core" evidence="3">
    <location>
        <begin position="133"/>
        <end position="252"/>
    </location>
</feature>
<dbReference type="OrthoDB" id="9792074at2"/>
<dbReference type="EMBL" id="FNWV01000003">
    <property type="protein sequence ID" value="SEH53117.1"/>
    <property type="molecule type" value="Genomic_DNA"/>
</dbReference>
<keyword evidence="4" id="KW-0121">Carboxypeptidase</keyword>
<dbReference type="SUPFAM" id="SSF55166">
    <property type="entry name" value="Hedgehog/DD-peptidase"/>
    <property type="match status" value="1"/>
</dbReference>
<dbReference type="PANTHER" id="PTHR34385">
    <property type="entry name" value="D-ALANYL-D-ALANINE CARBOXYPEPTIDASE"/>
    <property type="match status" value="1"/>
</dbReference>
<feature type="region of interest" description="Disordered" evidence="1">
    <location>
        <begin position="340"/>
        <end position="376"/>
    </location>
</feature>
<reference evidence="4 5" key="1">
    <citation type="submission" date="2016-10" db="EMBL/GenBank/DDBJ databases">
        <authorList>
            <person name="de Groot N.N."/>
        </authorList>
    </citation>
    <scope>NUCLEOTIDE SEQUENCE [LARGE SCALE GENOMIC DNA]</scope>
    <source>
        <strain evidence="4 5">YAD2003</strain>
    </source>
</reference>
<keyword evidence="2" id="KW-0812">Transmembrane</keyword>
<dbReference type="Gene3D" id="3.30.200.180">
    <property type="match status" value="1"/>
</dbReference>
<gene>
    <name evidence="4" type="ORF">SAMN02910265_01318</name>
</gene>
<accession>A0A1H6J2K9</accession>
<sequence length="376" mass="43087">MSKKKISKEKSIRRAKTTTEIAISLVLLGTCAFFIRNSLNHAKTVEPSPYVEQNNNIDIEDPSATTLPDPNQTIYESLSVNTKDKFRGDLILVNKEHQYFGGDEDLVSITDMNYENEINFFSAVDSTYTILKEVYSPMVKMIQDFYDKYQNDTLIIYGSYRTTDFQQELYDNDVANNGGEESTRVAKPGFSEHETGLAFDFSETENNDYQGTGDFEWINANCYKYGFIVRYTSSKEKITGFQNEPWHFRYVGIPHAYYMDANDLCLEEYIKLIGEHPYDKEHLEFSDDKGNEYEVYFVKSDDGNDKTTVPVPAGVRYEISGNNVDGFIVTVYKGQKPIVEEAPTKTFEDASEENTENSTDEGEDDNSEDTDDYSEY</sequence>
<dbReference type="GO" id="GO:0004180">
    <property type="term" value="F:carboxypeptidase activity"/>
    <property type="evidence" value="ECO:0007669"/>
    <property type="project" value="UniProtKB-KW"/>
</dbReference>
<keyword evidence="4" id="KW-0645">Protease</keyword>
<keyword evidence="2" id="KW-0472">Membrane</keyword>
<name>A0A1H6J2K9_RUMFL</name>
<dbReference type="InterPro" id="IPR058193">
    <property type="entry name" value="VanY/YodJ_core_dom"/>
</dbReference>
<proteinExistence type="predicted"/>
<dbReference type="CDD" id="cd14852">
    <property type="entry name" value="LD-carboxypeptidase"/>
    <property type="match status" value="1"/>
</dbReference>
<evidence type="ECO:0000259" key="3">
    <source>
        <dbReference type="Pfam" id="PF02557"/>
    </source>
</evidence>
<evidence type="ECO:0000313" key="4">
    <source>
        <dbReference type="EMBL" id="SEH53117.1"/>
    </source>
</evidence>